<dbReference type="Gene3D" id="3.40.50.300">
    <property type="entry name" value="P-loop containing nucleotide triphosphate hydrolases"/>
    <property type="match status" value="1"/>
</dbReference>
<evidence type="ECO:0000256" key="6">
    <source>
        <dbReference type="ARBA" id="ARBA00022723"/>
    </source>
</evidence>
<dbReference type="EMBL" id="SJPL01000001">
    <property type="protein sequence ID" value="TWT69261.1"/>
    <property type="molecule type" value="Genomic_DNA"/>
</dbReference>
<keyword evidence="7" id="KW-0547">Nucleotide-binding</keyword>
<evidence type="ECO:0000256" key="3">
    <source>
        <dbReference type="ARBA" id="ARBA00019010"/>
    </source>
</evidence>
<evidence type="ECO:0000256" key="9">
    <source>
        <dbReference type="ARBA" id="ARBA00022842"/>
    </source>
</evidence>
<evidence type="ECO:0000256" key="10">
    <source>
        <dbReference type="ARBA" id="ARBA00032441"/>
    </source>
</evidence>
<evidence type="ECO:0000256" key="7">
    <source>
        <dbReference type="ARBA" id="ARBA00022741"/>
    </source>
</evidence>
<sequence length="190" mass="20809">MTNGNAITWNRLDLHRMSVFANRLAGVLADRSETTAVGLVGTLGAGKTQLTTLIARSIGVASDDVTSPTFTLAQHYRGSIGGDAPVTVDLHHVDAYRIADEDEWFEAGMEELLDTSASQDHRVWIFVEWADRFADWMPDDTLWIRIDWDTQSASPGDLPTDLPGENDQPRRITITGNKLPAGLADDESAS</sequence>
<evidence type="ECO:0000313" key="13">
    <source>
        <dbReference type="Proteomes" id="UP000317238"/>
    </source>
</evidence>
<keyword evidence="5" id="KW-0819">tRNA processing</keyword>
<keyword evidence="13" id="KW-1185">Reference proteome</keyword>
<proteinExistence type="inferred from homology"/>
<evidence type="ECO:0000256" key="8">
    <source>
        <dbReference type="ARBA" id="ARBA00022840"/>
    </source>
</evidence>
<dbReference type="AlphaFoldDB" id="A0A5C5Y3K4"/>
<evidence type="ECO:0000313" key="12">
    <source>
        <dbReference type="EMBL" id="TWT69261.1"/>
    </source>
</evidence>
<dbReference type="InterPro" id="IPR027417">
    <property type="entry name" value="P-loop_NTPase"/>
</dbReference>
<dbReference type="PANTHER" id="PTHR33540:SF2">
    <property type="entry name" value="TRNA THREONYLCARBAMOYLADENOSINE BIOSYNTHESIS PROTEIN TSAE"/>
    <property type="match status" value="1"/>
</dbReference>
<dbReference type="GO" id="GO:0005737">
    <property type="term" value="C:cytoplasm"/>
    <property type="evidence" value="ECO:0007669"/>
    <property type="project" value="UniProtKB-SubCell"/>
</dbReference>
<evidence type="ECO:0000256" key="11">
    <source>
        <dbReference type="SAM" id="MobiDB-lite"/>
    </source>
</evidence>
<feature type="region of interest" description="Disordered" evidence="11">
    <location>
        <begin position="154"/>
        <end position="190"/>
    </location>
</feature>
<keyword evidence="6" id="KW-0479">Metal-binding</keyword>
<dbReference type="GO" id="GO:0002949">
    <property type="term" value="P:tRNA threonylcarbamoyladenosine modification"/>
    <property type="evidence" value="ECO:0007669"/>
    <property type="project" value="InterPro"/>
</dbReference>
<dbReference type="NCBIfam" id="TIGR00150">
    <property type="entry name" value="T6A_YjeE"/>
    <property type="match status" value="1"/>
</dbReference>
<dbReference type="RefSeq" id="WP_197203446.1">
    <property type="nucleotide sequence ID" value="NZ_SJPL01000001.1"/>
</dbReference>
<dbReference type="InterPro" id="IPR003442">
    <property type="entry name" value="T6A_TsaE"/>
</dbReference>
<reference evidence="12 13" key="1">
    <citation type="submission" date="2019-02" db="EMBL/GenBank/DDBJ databases">
        <title>Deep-cultivation of Planctomycetes and their phenomic and genomic characterization uncovers novel biology.</title>
        <authorList>
            <person name="Wiegand S."/>
            <person name="Jogler M."/>
            <person name="Boedeker C."/>
            <person name="Pinto D."/>
            <person name="Vollmers J."/>
            <person name="Rivas-Marin E."/>
            <person name="Kohn T."/>
            <person name="Peeters S.H."/>
            <person name="Heuer A."/>
            <person name="Rast P."/>
            <person name="Oberbeckmann S."/>
            <person name="Bunk B."/>
            <person name="Jeske O."/>
            <person name="Meyerdierks A."/>
            <person name="Storesund J.E."/>
            <person name="Kallscheuer N."/>
            <person name="Luecker S."/>
            <person name="Lage O.M."/>
            <person name="Pohl T."/>
            <person name="Merkel B.J."/>
            <person name="Hornburger P."/>
            <person name="Mueller R.-W."/>
            <person name="Bruemmer F."/>
            <person name="Labrenz M."/>
            <person name="Spormann A.M."/>
            <person name="Op Den Camp H."/>
            <person name="Overmann J."/>
            <person name="Amann R."/>
            <person name="Jetten M.S.M."/>
            <person name="Mascher T."/>
            <person name="Medema M.H."/>
            <person name="Devos D.P."/>
            <person name="Kaster A.-K."/>
            <person name="Ovreas L."/>
            <person name="Rohde M."/>
            <person name="Galperin M.Y."/>
            <person name="Jogler C."/>
        </authorList>
    </citation>
    <scope>NUCLEOTIDE SEQUENCE [LARGE SCALE GENOMIC DNA]</scope>
    <source>
        <strain evidence="12 13">Pan14r</strain>
    </source>
</reference>
<name>A0A5C5Y3K4_9PLAN</name>
<evidence type="ECO:0000256" key="2">
    <source>
        <dbReference type="ARBA" id="ARBA00007599"/>
    </source>
</evidence>
<comment type="similarity">
    <text evidence="2">Belongs to the TsaE family.</text>
</comment>
<dbReference type="GO" id="GO:0046872">
    <property type="term" value="F:metal ion binding"/>
    <property type="evidence" value="ECO:0007669"/>
    <property type="project" value="UniProtKB-KW"/>
</dbReference>
<dbReference type="Proteomes" id="UP000317238">
    <property type="component" value="Unassembled WGS sequence"/>
</dbReference>
<dbReference type="SUPFAM" id="SSF52540">
    <property type="entry name" value="P-loop containing nucleoside triphosphate hydrolases"/>
    <property type="match status" value="1"/>
</dbReference>
<accession>A0A5C5Y3K4</accession>
<keyword evidence="9" id="KW-0460">Magnesium</keyword>
<protein>
    <recommendedName>
        <fullName evidence="3">tRNA threonylcarbamoyladenosine biosynthesis protein TsaE</fullName>
    </recommendedName>
    <alternativeName>
        <fullName evidence="10">t(6)A37 threonylcarbamoyladenosine biosynthesis protein TsaE</fullName>
    </alternativeName>
</protein>
<evidence type="ECO:0000256" key="1">
    <source>
        <dbReference type="ARBA" id="ARBA00004496"/>
    </source>
</evidence>
<comment type="caution">
    <text evidence="12">The sequence shown here is derived from an EMBL/GenBank/DDBJ whole genome shotgun (WGS) entry which is preliminary data.</text>
</comment>
<keyword evidence="8" id="KW-0067">ATP-binding</keyword>
<comment type="subcellular location">
    <subcellularLocation>
        <location evidence="1">Cytoplasm</location>
    </subcellularLocation>
</comment>
<organism evidence="12 13">
    <name type="scientific">Crateriforma conspicua</name>
    <dbReference type="NCBI Taxonomy" id="2527996"/>
    <lineage>
        <taxon>Bacteria</taxon>
        <taxon>Pseudomonadati</taxon>
        <taxon>Planctomycetota</taxon>
        <taxon>Planctomycetia</taxon>
        <taxon>Planctomycetales</taxon>
        <taxon>Planctomycetaceae</taxon>
        <taxon>Crateriforma</taxon>
    </lineage>
</organism>
<dbReference type="PANTHER" id="PTHR33540">
    <property type="entry name" value="TRNA THREONYLCARBAMOYLADENOSINE BIOSYNTHESIS PROTEIN TSAE"/>
    <property type="match status" value="1"/>
</dbReference>
<keyword evidence="4" id="KW-0963">Cytoplasm</keyword>
<evidence type="ECO:0000256" key="4">
    <source>
        <dbReference type="ARBA" id="ARBA00022490"/>
    </source>
</evidence>
<evidence type="ECO:0000256" key="5">
    <source>
        <dbReference type="ARBA" id="ARBA00022694"/>
    </source>
</evidence>
<dbReference type="Pfam" id="PF02367">
    <property type="entry name" value="TsaE"/>
    <property type="match status" value="1"/>
</dbReference>
<dbReference type="GO" id="GO:0005524">
    <property type="term" value="F:ATP binding"/>
    <property type="evidence" value="ECO:0007669"/>
    <property type="project" value="UniProtKB-KW"/>
</dbReference>
<gene>
    <name evidence="12" type="primary">tsaE</name>
    <name evidence="12" type="ORF">Pan14r_15460</name>
</gene>